<feature type="transmembrane region" description="Helical" evidence="4">
    <location>
        <begin position="47"/>
        <end position="68"/>
    </location>
</feature>
<keyword evidence="4" id="KW-1133">Transmembrane helix</keyword>
<dbReference type="InterPro" id="IPR009057">
    <property type="entry name" value="Homeodomain-like_sf"/>
</dbReference>
<accession>A0ABV9KQW4</accession>
<dbReference type="Proteomes" id="UP001596023">
    <property type="component" value="Unassembled WGS sequence"/>
</dbReference>
<dbReference type="RefSeq" id="WP_379993761.1">
    <property type="nucleotide sequence ID" value="NZ_JBHSGN010000015.1"/>
</dbReference>
<evidence type="ECO:0000256" key="1">
    <source>
        <dbReference type="ARBA" id="ARBA00023015"/>
    </source>
</evidence>
<dbReference type="EMBL" id="JBHSGN010000015">
    <property type="protein sequence ID" value="MFC4672572.1"/>
    <property type="molecule type" value="Genomic_DNA"/>
</dbReference>
<keyword evidence="2" id="KW-0238">DNA-binding</keyword>
<gene>
    <name evidence="6" type="ORF">ACFO6W_02580</name>
</gene>
<protein>
    <submittedName>
        <fullName evidence="6">Helix-turn-helix domain-containing protein</fullName>
    </submittedName>
</protein>
<organism evidence="6 7">
    <name type="scientific">Dysgonomonas termitidis</name>
    <dbReference type="NCBI Taxonomy" id="1516126"/>
    <lineage>
        <taxon>Bacteria</taxon>
        <taxon>Pseudomonadati</taxon>
        <taxon>Bacteroidota</taxon>
        <taxon>Bacteroidia</taxon>
        <taxon>Bacteroidales</taxon>
        <taxon>Dysgonomonadaceae</taxon>
        <taxon>Dysgonomonas</taxon>
    </lineage>
</organism>
<evidence type="ECO:0000313" key="6">
    <source>
        <dbReference type="EMBL" id="MFC4672572.1"/>
    </source>
</evidence>
<comment type="caution">
    <text evidence="6">The sequence shown here is derived from an EMBL/GenBank/DDBJ whole genome shotgun (WGS) entry which is preliminary data.</text>
</comment>
<evidence type="ECO:0000313" key="7">
    <source>
        <dbReference type="Proteomes" id="UP001596023"/>
    </source>
</evidence>
<keyword evidence="3" id="KW-0804">Transcription</keyword>
<evidence type="ECO:0000256" key="4">
    <source>
        <dbReference type="SAM" id="Phobius"/>
    </source>
</evidence>
<keyword evidence="1" id="KW-0805">Transcription regulation</keyword>
<dbReference type="Pfam" id="PF12833">
    <property type="entry name" value="HTH_18"/>
    <property type="match status" value="1"/>
</dbReference>
<dbReference type="PANTHER" id="PTHR43280">
    <property type="entry name" value="ARAC-FAMILY TRANSCRIPTIONAL REGULATOR"/>
    <property type="match status" value="1"/>
</dbReference>
<proteinExistence type="predicted"/>
<feature type="transmembrane region" description="Helical" evidence="4">
    <location>
        <begin position="12"/>
        <end position="35"/>
    </location>
</feature>
<feature type="transmembrane region" description="Helical" evidence="4">
    <location>
        <begin position="74"/>
        <end position="97"/>
    </location>
</feature>
<keyword evidence="4" id="KW-0472">Membrane</keyword>
<keyword evidence="7" id="KW-1185">Reference proteome</keyword>
<feature type="transmembrane region" description="Helical" evidence="4">
    <location>
        <begin position="205"/>
        <end position="224"/>
    </location>
</feature>
<dbReference type="SMART" id="SM00342">
    <property type="entry name" value="HTH_ARAC"/>
    <property type="match status" value="1"/>
</dbReference>
<keyword evidence="4" id="KW-0812">Transmembrane</keyword>
<feature type="transmembrane region" description="Helical" evidence="4">
    <location>
        <begin position="109"/>
        <end position="128"/>
    </location>
</feature>
<name>A0ABV9KQW4_9BACT</name>
<dbReference type="SUPFAM" id="SSF46689">
    <property type="entry name" value="Homeodomain-like"/>
    <property type="match status" value="1"/>
</dbReference>
<dbReference type="InterPro" id="IPR018060">
    <property type="entry name" value="HTH_AraC"/>
</dbReference>
<reference evidence="7" key="1">
    <citation type="journal article" date="2019" name="Int. J. Syst. Evol. Microbiol.">
        <title>The Global Catalogue of Microorganisms (GCM) 10K type strain sequencing project: providing services to taxonomists for standard genome sequencing and annotation.</title>
        <authorList>
            <consortium name="The Broad Institute Genomics Platform"/>
            <consortium name="The Broad Institute Genome Sequencing Center for Infectious Disease"/>
            <person name="Wu L."/>
            <person name="Ma J."/>
        </authorList>
    </citation>
    <scope>NUCLEOTIDE SEQUENCE [LARGE SCALE GENOMIC DNA]</scope>
    <source>
        <strain evidence="7">CCUG 66188</strain>
    </source>
</reference>
<dbReference type="PANTHER" id="PTHR43280:SF2">
    <property type="entry name" value="HTH-TYPE TRANSCRIPTIONAL REGULATOR EXSA"/>
    <property type="match status" value="1"/>
</dbReference>
<sequence>MDIFDPVTFYYILTFAISFTVTILGVMLLGLHIAPDKELDNLRFSRNYLAISYFVLGISGFVSFLSQQETENELLMASCTLIIASYQALLFTYTILTLIQPLYIKRKQIFVQLGIITFVAVLLLLTLFSTSHFIYNLVFYIVVVAYLSQLSFYTYLFRLKYNVCLRSLEEYYDEDEHIRLRWVNLSFYGALIIGVLALTSLFLNLYFYILFSILYTAYYAYMVSRFYNYQIDFKFAIPVINQNEKISEKISDKCNPQYKIEKIEKFSFILDKWVEEKKFTQKDISVDEIAESLDVNHSFLQYYFRTYMQTDFRTWRSELRVREAQSILKENPDISLEKVRELVGFNHRANFHQQFQKITGLTPSQYKQQQKPV</sequence>
<feature type="domain" description="HTH araC/xylS-type" evidence="5">
    <location>
        <begin position="264"/>
        <end position="369"/>
    </location>
</feature>
<dbReference type="PROSITE" id="PS01124">
    <property type="entry name" value="HTH_ARAC_FAMILY_2"/>
    <property type="match status" value="1"/>
</dbReference>
<evidence type="ECO:0000256" key="3">
    <source>
        <dbReference type="ARBA" id="ARBA00023163"/>
    </source>
</evidence>
<feature type="transmembrane region" description="Helical" evidence="4">
    <location>
        <begin position="134"/>
        <end position="157"/>
    </location>
</feature>
<dbReference type="Gene3D" id="1.10.10.60">
    <property type="entry name" value="Homeodomain-like"/>
    <property type="match status" value="1"/>
</dbReference>
<evidence type="ECO:0000256" key="2">
    <source>
        <dbReference type="ARBA" id="ARBA00023125"/>
    </source>
</evidence>
<evidence type="ECO:0000259" key="5">
    <source>
        <dbReference type="PROSITE" id="PS01124"/>
    </source>
</evidence>
<feature type="transmembrane region" description="Helical" evidence="4">
    <location>
        <begin position="178"/>
        <end position="199"/>
    </location>
</feature>